<organism evidence="2 3">
    <name type="scientific">Talaromyces rugulosus</name>
    <name type="common">Penicillium rugulosum</name>
    <dbReference type="NCBI Taxonomy" id="121627"/>
    <lineage>
        <taxon>Eukaryota</taxon>
        <taxon>Fungi</taxon>
        <taxon>Dikarya</taxon>
        <taxon>Ascomycota</taxon>
        <taxon>Pezizomycotina</taxon>
        <taxon>Eurotiomycetes</taxon>
        <taxon>Eurotiomycetidae</taxon>
        <taxon>Eurotiales</taxon>
        <taxon>Trichocomaceae</taxon>
        <taxon>Talaromyces</taxon>
        <taxon>Talaromyces sect. Islandici</taxon>
    </lineage>
</organism>
<evidence type="ECO:0000313" key="2">
    <source>
        <dbReference type="EMBL" id="QKX58591.1"/>
    </source>
</evidence>
<feature type="compositionally biased region" description="Polar residues" evidence="1">
    <location>
        <begin position="387"/>
        <end position="406"/>
    </location>
</feature>
<dbReference type="GeneID" id="55993213"/>
<dbReference type="KEGG" id="trg:TRUGW13939_05716"/>
<dbReference type="Proteomes" id="UP000509510">
    <property type="component" value="Chromosome III"/>
</dbReference>
<sequence>MLDENLPTFYMSPNGKNLTNNVLFTQHGSEPQPSYTLRRPDPSQPASQNRYAIALYDAYIPDVLFGEVLIVPEWTQPSLSADAIRQNGGVAPPPEAIMPSEFTIHLYNPDQEIKVRYKPKTWNTQPSWEFEMPQQTFKQPSNSTLDRTQSDPAASDLTPKLKFVWRKDGSLSKDFACYLSGKNTTPGAKKKNKEPDITIAIFKQLKEFTLYEPNLYRVEMEDFKGLEVVLMLGAVVIRDVFFAPMKDTFNVSNPSALPSAGRSKTPPRNNTTVVAADIPRPSRPQVTIPQRDTRPVLNQPNVDPRMNRNPDAENARRRQQQQQQQQAFSERERQRRQQAEEEERRTRNLVEADQKAQRRKEAEINQETERLKRLYGREDQQSRHQKPNNPAHRSQTPGIVVSSANPTHHARYSHYTSPTHRPQQQQQQQQQQQRPGPYLQAPGKHRPSQSVSSLHPPAQPPRPQSSASFFGVGQKPQPAPQLKEKKSFFGFRKSSSDNDPNKLNKKRSSMF</sequence>
<gene>
    <name evidence="2" type="ORF">TRUGW13939_05716</name>
</gene>
<dbReference type="AlphaFoldDB" id="A0A7H8QYU4"/>
<protein>
    <submittedName>
        <fullName evidence="2">Uncharacterized protein</fullName>
    </submittedName>
</protein>
<dbReference type="RefSeq" id="XP_035344769.1">
    <property type="nucleotide sequence ID" value="XM_035488876.1"/>
</dbReference>
<keyword evidence="3" id="KW-1185">Reference proteome</keyword>
<name>A0A7H8QYU4_TALRU</name>
<feature type="region of interest" description="Disordered" evidence="1">
    <location>
        <begin position="251"/>
        <end position="511"/>
    </location>
</feature>
<feature type="compositionally biased region" description="Basic and acidic residues" evidence="1">
    <location>
        <begin position="305"/>
        <end position="316"/>
    </location>
</feature>
<evidence type="ECO:0000256" key="1">
    <source>
        <dbReference type="SAM" id="MobiDB-lite"/>
    </source>
</evidence>
<feature type="compositionally biased region" description="Low complexity" evidence="1">
    <location>
        <begin position="423"/>
        <end position="433"/>
    </location>
</feature>
<accession>A0A7H8QYU4</accession>
<feature type="compositionally biased region" description="Polar residues" evidence="1">
    <location>
        <begin position="284"/>
        <end position="301"/>
    </location>
</feature>
<feature type="compositionally biased region" description="Basic and acidic residues" evidence="1">
    <location>
        <begin position="329"/>
        <end position="382"/>
    </location>
</feature>
<dbReference type="EMBL" id="CP055900">
    <property type="protein sequence ID" value="QKX58591.1"/>
    <property type="molecule type" value="Genomic_DNA"/>
</dbReference>
<proteinExistence type="predicted"/>
<evidence type="ECO:0000313" key="3">
    <source>
        <dbReference type="Proteomes" id="UP000509510"/>
    </source>
</evidence>
<dbReference type="OrthoDB" id="3357341at2759"/>
<reference evidence="3" key="1">
    <citation type="submission" date="2020-06" db="EMBL/GenBank/DDBJ databases">
        <title>A chromosome-scale genome assembly of Talaromyces rugulosus W13939.</title>
        <authorList>
            <person name="Wang B."/>
            <person name="Guo L."/>
            <person name="Ye K."/>
            <person name="Wang L."/>
        </authorList>
    </citation>
    <scope>NUCLEOTIDE SEQUENCE [LARGE SCALE GENOMIC DNA]</scope>
    <source>
        <strain evidence="3">W13939</strain>
    </source>
</reference>